<dbReference type="Pfam" id="PF01661">
    <property type="entry name" value="Macro"/>
    <property type="match status" value="1"/>
</dbReference>
<proteinExistence type="predicted"/>
<dbReference type="SMART" id="SM00506">
    <property type="entry name" value="A1pp"/>
    <property type="match status" value="1"/>
</dbReference>
<reference evidence="2 3" key="1">
    <citation type="submission" date="2015-10" db="EMBL/GenBank/DDBJ databases">
        <title>Draft genome sequence of Streptomyces griseoruber DSM 40281, type strain for the species Streptomyces griseoruber.</title>
        <authorList>
            <person name="Ruckert C."/>
            <person name="Winkler A."/>
            <person name="Kalinowski J."/>
            <person name="Kampfer P."/>
            <person name="Glaeser S."/>
        </authorList>
    </citation>
    <scope>NUCLEOTIDE SEQUENCE [LARGE SCALE GENOMIC DNA]</scope>
    <source>
        <strain evidence="2 3">DSM 40281</strain>
    </source>
</reference>
<dbReference type="PANTHER" id="PTHR11106">
    <property type="entry name" value="GANGLIOSIDE INDUCED DIFFERENTIATION ASSOCIATED PROTEIN 2-RELATED"/>
    <property type="match status" value="1"/>
</dbReference>
<dbReference type="InterPro" id="IPR002589">
    <property type="entry name" value="Macro_dom"/>
</dbReference>
<gene>
    <name evidence="2" type="ORF">AQJ64_18160</name>
</gene>
<keyword evidence="3" id="KW-1185">Reference proteome</keyword>
<dbReference type="Proteomes" id="UP000052982">
    <property type="component" value="Unassembled WGS sequence"/>
</dbReference>
<organism evidence="2 3">
    <name type="scientific">Streptomyces griseoruber</name>
    <dbReference type="NCBI Taxonomy" id="1943"/>
    <lineage>
        <taxon>Bacteria</taxon>
        <taxon>Bacillati</taxon>
        <taxon>Actinomycetota</taxon>
        <taxon>Actinomycetes</taxon>
        <taxon>Kitasatosporales</taxon>
        <taxon>Streptomycetaceae</taxon>
        <taxon>Streptomyces</taxon>
    </lineage>
</organism>
<dbReference type="PANTHER" id="PTHR11106:SF27">
    <property type="entry name" value="MACRO DOMAIN-CONTAINING PROTEIN"/>
    <property type="match status" value="1"/>
</dbReference>
<dbReference type="Gene3D" id="3.40.220.10">
    <property type="entry name" value="Leucine Aminopeptidase, subunit E, domain 1"/>
    <property type="match status" value="1"/>
</dbReference>
<evidence type="ECO:0000313" key="2">
    <source>
        <dbReference type="EMBL" id="KUN82902.1"/>
    </source>
</evidence>
<dbReference type="STRING" id="1943.AQJ64_18160"/>
<sequence>MLTARRTTVRPTSLPLAAYRAAITLDEPFRSDAGHDADARSADLVREALGLLADDPAAAGAGLRPGAADRIDDATARRLLRAVLTVREPGPLHTQAARALDALLAVERLARDITDAAALPTVRDTLPHTTYRAADRTVLWQGDITTLGADAVVNAANSALLGCFAPMHPCIDNALHAAAGPRLRADCHTIMSLQGHPEPTGTAKITRGYHLPARHVLHTVGPIVDGPVLPEHEEALAASYRACLDLAADVGDIRSLAFCGISTGVFGYPKVPAARTALSTVAEWLDLHPGLLDRVIFNVYADDDRAAYLQALTEGTQPR</sequence>
<dbReference type="CDD" id="cd02908">
    <property type="entry name" value="Macro_OAADPr_deacetylase"/>
    <property type="match status" value="1"/>
</dbReference>
<dbReference type="NCBIfam" id="NF003163">
    <property type="entry name" value="PRK04143.1"/>
    <property type="match status" value="1"/>
</dbReference>
<feature type="domain" description="Macro" evidence="1">
    <location>
        <begin position="124"/>
        <end position="316"/>
    </location>
</feature>
<dbReference type="SUPFAM" id="SSF52949">
    <property type="entry name" value="Macro domain-like"/>
    <property type="match status" value="1"/>
</dbReference>
<comment type="caution">
    <text evidence="2">The sequence shown here is derived from an EMBL/GenBank/DDBJ whole genome shotgun (WGS) entry which is preliminary data.</text>
</comment>
<accession>A0A101SZ90</accession>
<evidence type="ECO:0000259" key="1">
    <source>
        <dbReference type="PROSITE" id="PS51154"/>
    </source>
</evidence>
<dbReference type="AlphaFoldDB" id="A0A101SZ90"/>
<dbReference type="EMBL" id="LMWW01000027">
    <property type="protein sequence ID" value="KUN82902.1"/>
    <property type="molecule type" value="Genomic_DNA"/>
</dbReference>
<protein>
    <submittedName>
        <fullName evidence="2">Appr-1-p processing protein</fullName>
    </submittedName>
</protein>
<dbReference type="PROSITE" id="PS51154">
    <property type="entry name" value="MACRO"/>
    <property type="match status" value="1"/>
</dbReference>
<evidence type="ECO:0000313" key="3">
    <source>
        <dbReference type="Proteomes" id="UP000052982"/>
    </source>
</evidence>
<name>A0A101SZ90_9ACTN</name>
<dbReference type="InterPro" id="IPR043472">
    <property type="entry name" value="Macro_dom-like"/>
</dbReference>